<dbReference type="AlphaFoldDB" id="A0A7X1E3I4"/>
<organism evidence="3 4">
    <name type="scientific">Puniceicoccus vermicola</name>
    <dbReference type="NCBI Taxonomy" id="388746"/>
    <lineage>
        <taxon>Bacteria</taxon>
        <taxon>Pseudomonadati</taxon>
        <taxon>Verrucomicrobiota</taxon>
        <taxon>Opitutia</taxon>
        <taxon>Puniceicoccales</taxon>
        <taxon>Puniceicoccaceae</taxon>
        <taxon>Puniceicoccus</taxon>
    </lineage>
</organism>
<gene>
    <name evidence="3" type="ORF">H5P30_06985</name>
</gene>
<evidence type="ECO:0000259" key="2">
    <source>
        <dbReference type="PROSITE" id="PS50943"/>
    </source>
</evidence>
<sequence>MKPRDESLSRVEQEIGGFVRSKRKAAGLSQEALAERCGIVRRTLFSLEAGEGGNLRTLLSVLAELGELESATRSFSLRPPTRPAPEAPEAATAKEEEEETPKAGNPWVMTDHAVL</sequence>
<dbReference type="PROSITE" id="PS50943">
    <property type="entry name" value="HTH_CROC1"/>
    <property type="match status" value="1"/>
</dbReference>
<evidence type="ECO:0000313" key="4">
    <source>
        <dbReference type="Proteomes" id="UP000525652"/>
    </source>
</evidence>
<keyword evidence="4" id="KW-1185">Reference proteome</keyword>
<reference evidence="3 4" key="1">
    <citation type="submission" date="2020-07" db="EMBL/GenBank/DDBJ databases">
        <authorList>
            <person name="Feng X."/>
        </authorList>
    </citation>
    <scope>NUCLEOTIDE SEQUENCE [LARGE SCALE GENOMIC DNA]</scope>
    <source>
        <strain evidence="3 4">JCM14086</strain>
    </source>
</reference>
<feature type="domain" description="HTH cro/C1-type" evidence="2">
    <location>
        <begin position="19"/>
        <end position="75"/>
    </location>
</feature>
<feature type="region of interest" description="Disordered" evidence="1">
    <location>
        <begin position="73"/>
        <end position="115"/>
    </location>
</feature>
<dbReference type="RefSeq" id="WP_185692230.1">
    <property type="nucleotide sequence ID" value="NZ_JACHVA010000053.1"/>
</dbReference>
<dbReference type="EMBL" id="JACHVA010000053">
    <property type="protein sequence ID" value="MBC2601520.1"/>
    <property type="molecule type" value="Genomic_DNA"/>
</dbReference>
<dbReference type="InterPro" id="IPR010982">
    <property type="entry name" value="Lambda_DNA-bd_dom_sf"/>
</dbReference>
<name>A0A7X1E3I4_9BACT</name>
<evidence type="ECO:0000256" key="1">
    <source>
        <dbReference type="SAM" id="MobiDB-lite"/>
    </source>
</evidence>
<dbReference type="InterPro" id="IPR001387">
    <property type="entry name" value="Cro/C1-type_HTH"/>
</dbReference>
<accession>A0A7X1E3I4</accession>
<protein>
    <submittedName>
        <fullName evidence="3">Helix-turn-helix domain-containing protein</fullName>
    </submittedName>
</protein>
<dbReference type="CDD" id="cd00093">
    <property type="entry name" value="HTH_XRE"/>
    <property type="match status" value="1"/>
</dbReference>
<dbReference type="Proteomes" id="UP000525652">
    <property type="component" value="Unassembled WGS sequence"/>
</dbReference>
<proteinExistence type="predicted"/>
<dbReference type="SMART" id="SM00530">
    <property type="entry name" value="HTH_XRE"/>
    <property type="match status" value="1"/>
</dbReference>
<comment type="caution">
    <text evidence="3">The sequence shown here is derived from an EMBL/GenBank/DDBJ whole genome shotgun (WGS) entry which is preliminary data.</text>
</comment>
<dbReference type="SUPFAM" id="SSF47413">
    <property type="entry name" value="lambda repressor-like DNA-binding domains"/>
    <property type="match status" value="1"/>
</dbReference>
<dbReference type="GO" id="GO:0003677">
    <property type="term" value="F:DNA binding"/>
    <property type="evidence" value="ECO:0007669"/>
    <property type="project" value="InterPro"/>
</dbReference>
<dbReference type="Pfam" id="PF01381">
    <property type="entry name" value="HTH_3"/>
    <property type="match status" value="1"/>
</dbReference>
<evidence type="ECO:0000313" key="3">
    <source>
        <dbReference type="EMBL" id="MBC2601520.1"/>
    </source>
</evidence>
<dbReference type="Gene3D" id="1.10.260.40">
    <property type="entry name" value="lambda repressor-like DNA-binding domains"/>
    <property type="match status" value="1"/>
</dbReference>